<dbReference type="PANTHER" id="PTHR43649">
    <property type="entry name" value="ARABINOSE-BINDING PROTEIN-RELATED"/>
    <property type="match status" value="1"/>
</dbReference>
<evidence type="ECO:0000256" key="4">
    <source>
        <dbReference type="ARBA" id="ARBA00017470"/>
    </source>
</evidence>
<keyword evidence="10" id="KW-1185">Reference proteome</keyword>
<dbReference type="Proteomes" id="UP001172630">
    <property type="component" value="Unassembled WGS sequence"/>
</dbReference>
<proteinExistence type="inferred from homology"/>
<evidence type="ECO:0000313" key="9">
    <source>
        <dbReference type="EMBL" id="MDL2410715.1"/>
    </source>
</evidence>
<comment type="function">
    <text evidence="8">Part of the ABC transporter complex UgpBAEC involved in sn-glycerol-3-phosphate (G3P) import. Binds G3P.</text>
</comment>
<gene>
    <name evidence="9" type="ORF">PY650_35210</name>
</gene>
<dbReference type="Pfam" id="PF13416">
    <property type="entry name" value="SBP_bac_8"/>
    <property type="match status" value="1"/>
</dbReference>
<dbReference type="RefSeq" id="WP_285884671.1">
    <property type="nucleotide sequence ID" value="NZ_JARFYN010000102.1"/>
</dbReference>
<evidence type="ECO:0000256" key="6">
    <source>
        <dbReference type="ARBA" id="ARBA00022729"/>
    </source>
</evidence>
<dbReference type="SUPFAM" id="SSF53850">
    <property type="entry name" value="Periplasmic binding protein-like II"/>
    <property type="match status" value="1"/>
</dbReference>
<name>A0ABT7KQ13_9HYPH</name>
<accession>A0ABT7KQ13</accession>
<comment type="subunit">
    <text evidence="3">The complex is composed of two ATP-binding proteins (UgpC), two transmembrane proteins (UgpA and UgpE) and a solute-binding protein (UgpB).</text>
</comment>
<dbReference type="Gene3D" id="3.40.190.10">
    <property type="entry name" value="Periplasmic binding protein-like II"/>
    <property type="match status" value="1"/>
</dbReference>
<evidence type="ECO:0000256" key="2">
    <source>
        <dbReference type="ARBA" id="ARBA00008520"/>
    </source>
</evidence>
<protein>
    <recommendedName>
        <fullName evidence="4">sn-glycerol-3-phosphate-binding periplasmic protein UgpB</fullName>
    </recommendedName>
</protein>
<keyword evidence="7" id="KW-0574">Periplasm</keyword>
<comment type="similarity">
    <text evidence="2">Belongs to the bacterial solute-binding protein 1 family.</text>
</comment>
<sequence>MEIKRRELLSGLAALTILGTAGRASFAAGNGIQLGAVSSAALKAINGAAEKEFEAHFPSIDVRTVPLGDNWEPALQTLLRQAIVGDKPDFVQQAMNYTKILASRKLAQPLDQFIEAVGGWEALGLPSAMKETVSVDGKVYAIPYATTIPVLYVNRDLVKAAGFNPDSFPDTWPEIFEISRKIHGSKADIIGINLEYDSSAAWMFQTFLMGYGGRMMAPDDSTIMFDSEAGKKALELIAQFGRSGSADMLSPQARQAFSAGTLGINVRTASGIPGVVKETAGNFELDIKPLPVLSEDGLIPGAGNGLMMLTEDPEKQKQVWEFFKFMLSGAGQRILVEKSGYMPVNQNVVKAGGALSDFFNTHPLQKASLQQLDRAVDWYAFPGDNSLKIFDAMIESQRQLIIGQTTPDKAMANMVDATTKLLRR</sequence>
<dbReference type="PANTHER" id="PTHR43649:SF31">
    <property type="entry name" value="SN-GLYCEROL-3-PHOSPHATE-BINDING PERIPLASMIC PROTEIN UGPB"/>
    <property type="match status" value="1"/>
</dbReference>
<evidence type="ECO:0000256" key="1">
    <source>
        <dbReference type="ARBA" id="ARBA00004418"/>
    </source>
</evidence>
<evidence type="ECO:0000256" key="8">
    <source>
        <dbReference type="ARBA" id="ARBA00034473"/>
    </source>
</evidence>
<dbReference type="InterPro" id="IPR006059">
    <property type="entry name" value="SBP"/>
</dbReference>
<reference evidence="9" key="1">
    <citation type="submission" date="2023-06" db="EMBL/GenBank/DDBJ databases">
        <title>Phylogenetic Diversity of Rhizobium strains.</title>
        <authorList>
            <person name="Moura F.T."/>
            <person name="Helene L.C.F."/>
            <person name="Hungria M."/>
        </authorList>
    </citation>
    <scope>NUCLEOTIDE SEQUENCE</scope>
    <source>
        <strain evidence="9">CCGE524</strain>
    </source>
</reference>
<evidence type="ECO:0000313" key="10">
    <source>
        <dbReference type="Proteomes" id="UP001172630"/>
    </source>
</evidence>
<organism evidence="9 10">
    <name type="scientific">Rhizobium calliandrae</name>
    <dbReference type="NCBI Taxonomy" id="1312182"/>
    <lineage>
        <taxon>Bacteria</taxon>
        <taxon>Pseudomonadati</taxon>
        <taxon>Pseudomonadota</taxon>
        <taxon>Alphaproteobacteria</taxon>
        <taxon>Hyphomicrobiales</taxon>
        <taxon>Rhizobiaceae</taxon>
        <taxon>Rhizobium/Agrobacterium group</taxon>
        <taxon>Rhizobium</taxon>
    </lineage>
</organism>
<comment type="subcellular location">
    <subcellularLocation>
        <location evidence="1">Periplasm</location>
    </subcellularLocation>
</comment>
<dbReference type="InterPro" id="IPR050490">
    <property type="entry name" value="Bact_solute-bd_prot1"/>
</dbReference>
<dbReference type="EMBL" id="JARFYN010000102">
    <property type="protein sequence ID" value="MDL2410715.1"/>
    <property type="molecule type" value="Genomic_DNA"/>
</dbReference>
<keyword evidence="5" id="KW-0813">Transport</keyword>
<comment type="caution">
    <text evidence="9">The sequence shown here is derived from an EMBL/GenBank/DDBJ whole genome shotgun (WGS) entry which is preliminary data.</text>
</comment>
<keyword evidence="6" id="KW-0732">Signal</keyword>
<evidence type="ECO:0000256" key="3">
    <source>
        <dbReference type="ARBA" id="ARBA00011557"/>
    </source>
</evidence>
<evidence type="ECO:0000256" key="5">
    <source>
        <dbReference type="ARBA" id="ARBA00022448"/>
    </source>
</evidence>
<evidence type="ECO:0000256" key="7">
    <source>
        <dbReference type="ARBA" id="ARBA00022764"/>
    </source>
</evidence>